<dbReference type="GO" id="GO:0005886">
    <property type="term" value="C:plasma membrane"/>
    <property type="evidence" value="ECO:0007669"/>
    <property type="project" value="TreeGrafter"/>
</dbReference>
<keyword evidence="5" id="KW-1185">Reference proteome</keyword>
<dbReference type="AlphaFoldDB" id="A0A3Q8XRL9"/>
<dbReference type="GO" id="GO:0000270">
    <property type="term" value="P:peptidoglycan metabolic process"/>
    <property type="evidence" value="ECO:0007669"/>
    <property type="project" value="TreeGrafter"/>
</dbReference>
<dbReference type="PANTHER" id="PTHR30336">
    <property type="entry name" value="INNER MEMBRANE PROTEIN, PROBABLE PERMEASE"/>
    <property type="match status" value="1"/>
</dbReference>
<feature type="region of interest" description="Disordered" evidence="1">
    <location>
        <begin position="1"/>
        <end position="33"/>
    </location>
</feature>
<sequence>MVEVSTNGTTPPAHDTAPPRDHPQETPVRARGKADRWARRSVSLVLFVLFAVAVLSIGGFLQFAEQVASLRPPEQIDSTDAIVVLTGGSQRIDHGVSLFNGGVGKRMLISGVNPRTSGATLKNMTAGSDELFDCCVDIGYDAIDTIGNANETARWIAEHGFSRVLIVTSNYHVPRSLLELRRADPKTAFDVYPVTLADLRGEDWLFKPEVMRVMISEYAKYAWAWVRATAGTKTATGLRTDQAGADLSKDGIVSAGAAAH</sequence>
<evidence type="ECO:0000256" key="1">
    <source>
        <dbReference type="SAM" id="MobiDB-lite"/>
    </source>
</evidence>
<evidence type="ECO:0000256" key="2">
    <source>
        <dbReference type="SAM" id="Phobius"/>
    </source>
</evidence>
<dbReference type="RefSeq" id="WP_126012381.1">
    <property type="nucleotide sequence ID" value="NZ_CP032509.1"/>
</dbReference>
<dbReference type="CDD" id="cd06259">
    <property type="entry name" value="YdcF-like"/>
    <property type="match status" value="1"/>
</dbReference>
<dbReference type="Pfam" id="PF02698">
    <property type="entry name" value="DUF218"/>
    <property type="match status" value="1"/>
</dbReference>
<reference evidence="4 5" key="1">
    <citation type="submission" date="2018-09" db="EMBL/GenBank/DDBJ databases">
        <title>Marinorhizobium profundi gen. nov., sp. nov., isolated from a deep-sea sediment sample from the New Britain Trench and proposal of Marinorhizobiaceae fam. nov. in the order Rhizobiales of the class Alphaproteobacteria.</title>
        <authorList>
            <person name="Cao J."/>
        </authorList>
    </citation>
    <scope>NUCLEOTIDE SEQUENCE [LARGE SCALE GENOMIC DNA]</scope>
    <source>
        <strain evidence="4 5">WS11</strain>
    </source>
</reference>
<dbReference type="OrthoDB" id="9812311at2"/>
<name>A0A3Q8XRL9_9HYPH</name>
<protein>
    <submittedName>
        <fullName evidence="4">YdcF family protein</fullName>
    </submittedName>
</protein>
<feature type="domain" description="DUF218" evidence="3">
    <location>
        <begin position="80"/>
        <end position="218"/>
    </location>
</feature>
<dbReference type="EMBL" id="CP032509">
    <property type="protein sequence ID" value="AZN73427.1"/>
    <property type="molecule type" value="Genomic_DNA"/>
</dbReference>
<keyword evidence="2" id="KW-0472">Membrane</keyword>
<dbReference type="InterPro" id="IPR003848">
    <property type="entry name" value="DUF218"/>
</dbReference>
<dbReference type="Proteomes" id="UP000268192">
    <property type="component" value="Chromosome"/>
</dbReference>
<evidence type="ECO:0000259" key="3">
    <source>
        <dbReference type="Pfam" id="PF02698"/>
    </source>
</evidence>
<dbReference type="PANTHER" id="PTHR30336:SF4">
    <property type="entry name" value="ENVELOPE BIOGENESIS FACTOR ELYC"/>
    <property type="match status" value="1"/>
</dbReference>
<dbReference type="InterPro" id="IPR051599">
    <property type="entry name" value="Cell_Envelope_Assoc"/>
</dbReference>
<dbReference type="GO" id="GO:0043164">
    <property type="term" value="P:Gram-negative-bacterium-type cell wall biogenesis"/>
    <property type="evidence" value="ECO:0007669"/>
    <property type="project" value="TreeGrafter"/>
</dbReference>
<evidence type="ECO:0000313" key="5">
    <source>
        <dbReference type="Proteomes" id="UP000268192"/>
    </source>
</evidence>
<organism evidence="4 5">
    <name type="scientific">Georhizobium profundi</name>
    <dbReference type="NCBI Taxonomy" id="2341112"/>
    <lineage>
        <taxon>Bacteria</taxon>
        <taxon>Pseudomonadati</taxon>
        <taxon>Pseudomonadota</taxon>
        <taxon>Alphaproteobacteria</taxon>
        <taxon>Hyphomicrobiales</taxon>
        <taxon>Rhizobiaceae</taxon>
        <taxon>Georhizobium</taxon>
    </lineage>
</organism>
<accession>A0A3Q8XRL9</accession>
<dbReference type="KEGG" id="abaw:D5400_20965"/>
<keyword evidence="2" id="KW-1133">Transmembrane helix</keyword>
<proteinExistence type="predicted"/>
<feature type="compositionally biased region" description="Polar residues" evidence="1">
    <location>
        <begin position="1"/>
        <end position="10"/>
    </location>
</feature>
<keyword evidence="2" id="KW-0812">Transmembrane</keyword>
<feature type="transmembrane region" description="Helical" evidence="2">
    <location>
        <begin position="41"/>
        <end position="64"/>
    </location>
</feature>
<gene>
    <name evidence="4" type="ORF">D5400_20965</name>
</gene>
<evidence type="ECO:0000313" key="4">
    <source>
        <dbReference type="EMBL" id="AZN73427.1"/>
    </source>
</evidence>